<organism evidence="1 2">
    <name type="scientific">Solirubrobacter pauli</name>
    <dbReference type="NCBI Taxonomy" id="166793"/>
    <lineage>
        <taxon>Bacteria</taxon>
        <taxon>Bacillati</taxon>
        <taxon>Actinomycetota</taxon>
        <taxon>Thermoleophilia</taxon>
        <taxon>Solirubrobacterales</taxon>
        <taxon>Solirubrobacteraceae</taxon>
        <taxon>Solirubrobacter</taxon>
    </lineage>
</organism>
<reference evidence="1 2" key="1">
    <citation type="submission" date="2018-10" db="EMBL/GenBank/DDBJ databases">
        <title>Genomic Encyclopedia of Archaeal and Bacterial Type Strains, Phase II (KMG-II): from individual species to whole genera.</title>
        <authorList>
            <person name="Goeker M."/>
        </authorList>
    </citation>
    <scope>NUCLEOTIDE SEQUENCE [LARGE SCALE GENOMIC DNA]</scope>
    <source>
        <strain evidence="1 2">DSM 14954</strain>
    </source>
</reference>
<keyword evidence="2" id="KW-1185">Reference proteome</keyword>
<comment type="caution">
    <text evidence="1">The sequence shown here is derived from an EMBL/GenBank/DDBJ whole genome shotgun (WGS) entry which is preliminary data.</text>
</comment>
<dbReference type="AlphaFoldDB" id="A0A660LC50"/>
<dbReference type="OrthoDB" id="5492672at2"/>
<dbReference type="RefSeq" id="WP_121250302.1">
    <property type="nucleotide sequence ID" value="NZ_RBIL01000001.1"/>
</dbReference>
<evidence type="ECO:0000313" key="2">
    <source>
        <dbReference type="Proteomes" id="UP000278962"/>
    </source>
</evidence>
<protein>
    <submittedName>
        <fullName evidence="1">Uncharacterized protein</fullName>
    </submittedName>
</protein>
<proteinExistence type="predicted"/>
<accession>A0A660LC50</accession>
<gene>
    <name evidence="1" type="ORF">C8N24_2470</name>
</gene>
<sequence length="148" mass="15940">MKLIVNYRLDPTVAAALLPAQFRPRLLNGHAVAGLLLDADKAEYRLAVESGAYLLNSESGPLLAEELPRQIYASFAGEETVDVSVRPAVSWRSTLFGDPYSAARFAGMIAAVPVRIDWVRSSFFARLGGVADCALMVPDVPMSMDIAA</sequence>
<dbReference type="Proteomes" id="UP000278962">
    <property type="component" value="Unassembled WGS sequence"/>
</dbReference>
<evidence type="ECO:0000313" key="1">
    <source>
        <dbReference type="EMBL" id="RKQ92618.1"/>
    </source>
</evidence>
<name>A0A660LC50_9ACTN</name>
<dbReference type="EMBL" id="RBIL01000001">
    <property type="protein sequence ID" value="RKQ92618.1"/>
    <property type="molecule type" value="Genomic_DNA"/>
</dbReference>